<name>Q4UIW0_THEAN</name>
<dbReference type="eggNOG" id="ENOG502TNEF">
    <property type="taxonomic scope" value="Eukaryota"/>
</dbReference>
<reference evidence="2 3" key="1">
    <citation type="journal article" date="2005" name="Science">
        <title>Genome of the host-cell transforming parasite Theileria annulata compared with T. parva.</title>
        <authorList>
            <person name="Pain A."/>
            <person name="Renauld H."/>
            <person name="Berriman M."/>
            <person name="Murphy L."/>
            <person name="Yeats C.A."/>
            <person name="Weir W."/>
            <person name="Kerhornou A."/>
            <person name="Aslett M."/>
            <person name="Bishop R."/>
            <person name="Bouchier C."/>
            <person name="Cochet M."/>
            <person name="Coulson R.M.R."/>
            <person name="Cronin A."/>
            <person name="de Villiers E.P."/>
            <person name="Fraser A."/>
            <person name="Fosker N."/>
            <person name="Gardner M."/>
            <person name="Goble A."/>
            <person name="Griffiths-Jones S."/>
            <person name="Harris D.E."/>
            <person name="Katzer F."/>
            <person name="Larke N."/>
            <person name="Lord A."/>
            <person name="Maser P."/>
            <person name="McKellar S."/>
            <person name="Mooney P."/>
            <person name="Morton F."/>
            <person name="Nene V."/>
            <person name="O'Neil S."/>
            <person name="Price C."/>
            <person name="Quail M.A."/>
            <person name="Rabbinowitsch E."/>
            <person name="Rawlings N.D."/>
            <person name="Rutter S."/>
            <person name="Saunders D."/>
            <person name="Seeger K."/>
            <person name="Shah T."/>
            <person name="Squares R."/>
            <person name="Squares S."/>
            <person name="Tivey A."/>
            <person name="Walker A.R."/>
            <person name="Woodward J."/>
            <person name="Dobbelaere D.A.E."/>
            <person name="Langsley G."/>
            <person name="Rajandream M.A."/>
            <person name="McKeever D."/>
            <person name="Shiels B."/>
            <person name="Tait A."/>
            <person name="Barrell B.G."/>
            <person name="Hall N."/>
        </authorList>
    </citation>
    <scope>NUCLEOTIDE SEQUENCE [LARGE SCALE GENOMIC DNA]</scope>
    <source>
        <strain evidence="3">Ankara</strain>
    </source>
</reference>
<evidence type="ECO:0000313" key="2">
    <source>
        <dbReference type="EMBL" id="CAI72979.1"/>
    </source>
</evidence>
<dbReference type="InParanoid" id="Q4UIW0"/>
<dbReference type="OMA" id="LKFRECV"/>
<keyword evidence="3" id="KW-1185">Reference proteome</keyword>
<proteinExistence type="predicted"/>
<keyword evidence="1" id="KW-0732">Signal</keyword>
<dbReference type="VEuPathDB" id="PiroplasmaDB:TA16420"/>
<dbReference type="KEGG" id="tan:TA16420"/>
<evidence type="ECO:0000256" key="1">
    <source>
        <dbReference type="SAM" id="SignalP"/>
    </source>
</evidence>
<dbReference type="RefSeq" id="XP_953657.1">
    <property type="nucleotide sequence ID" value="XM_948564.1"/>
</dbReference>
<gene>
    <name evidence="2" type="ORF">TA16420</name>
</gene>
<sequence>MIPYFLLTFIIVKYSFSVYDPKFYIHDKDFSLNTNSLFNELCLDTPKKNVVCIILKPDILNNLICYDKCCLMCVNRLQMNKCYYLDTLSPKCSGTILYPLIDAKSSNAVPSNSDTSLIELGNFENPDGCATLIDETCRINRDFSHSLDLLVPGRKSNVLSIRLNPSKAADRNFIIQELDFNLPPRDEFLEYLNTIITDNFYPHVKQYLKNVEKMLKFRECVLLNELDIIFHNITQFPLTTYRRFELHYLYTTSLTLFLRIMTFKTFLVSGFSNFAYIVYKKLEELWINIVESDLKSVVPSISKFLSVYDSYEVDLYSELRLIMDPAVYNEILTNSTSYSKQLEDTKGELPRIERDKLITESNEFLKRINLLLIKQCEPPSTYGPQCTVRFFKALEDKYNKF</sequence>
<accession>Q4UIW0</accession>
<feature type="chain" id="PRO_5004245180" evidence="1">
    <location>
        <begin position="18"/>
        <end position="401"/>
    </location>
</feature>
<dbReference type="Proteomes" id="UP000001950">
    <property type="component" value="Chromosome 1"/>
</dbReference>
<organism evidence="2 3">
    <name type="scientific">Theileria annulata</name>
    <dbReference type="NCBI Taxonomy" id="5874"/>
    <lineage>
        <taxon>Eukaryota</taxon>
        <taxon>Sar</taxon>
        <taxon>Alveolata</taxon>
        <taxon>Apicomplexa</taxon>
        <taxon>Aconoidasida</taxon>
        <taxon>Piroplasmida</taxon>
        <taxon>Theileriidae</taxon>
        <taxon>Theileria</taxon>
    </lineage>
</organism>
<evidence type="ECO:0000313" key="3">
    <source>
        <dbReference type="Proteomes" id="UP000001950"/>
    </source>
</evidence>
<dbReference type="OrthoDB" id="366465at2759"/>
<dbReference type="GeneID" id="3864058"/>
<protein>
    <submittedName>
        <fullName evidence="2">Uncharacterized protein</fullName>
    </submittedName>
</protein>
<dbReference type="AlphaFoldDB" id="Q4UIW0"/>
<feature type="signal peptide" evidence="1">
    <location>
        <begin position="1"/>
        <end position="17"/>
    </location>
</feature>
<dbReference type="EMBL" id="CR940347">
    <property type="protein sequence ID" value="CAI72979.1"/>
    <property type="molecule type" value="Genomic_DNA"/>
</dbReference>